<dbReference type="AlphaFoldDB" id="A0A5S4YAS1"/>
<protein>
    <submittedName>
        <fullName evidence="1">Uncharacterized protein</fullName>
    </submittedName>
</protein>
<comment type="caution">
    <text evidence="1">The sequence shown here is derived from an EMBL/GenBank/DDBJ whole genome shotgun (WGS) entry which is preliminary data.</text>
</comment>
<reference evidence="1 2" key="1">
    <citation type="submission" date="2019-08" db="EMBL/GenBank/DDBJ databases">
        <title>Bradyrhizobium hipponensis sp. nov., a rhizobium isolated from a Lupinus angustifolius root nodule in Tunisia.</title>
        <authorList>
            <person name="Off K."/>
            <person name="Rejili M."/>
            <person name="Mars M."/>
            <person name="Brachmann A."/>
            <person name="Marin M."/>
        </authorList>
    </citation>
    <scope>NUCLEOTIDE SEQUENCE [LARGE SCALE GENOMIC DNA]</scope>
    <source>
        <strain evidence="2">aSej3</strain>
    </source>
</reference>
<sequence length="95" mass="10721">MWKGIQRRFYSMMYYFGKTPPTSAEIDAAFEKLEQEATIAANDPLCDCQVLANSTTIQCKTRRTSVCEALGERRPDVNTVPHEVGFCRSLPEGSR</sequence>
<evidence type="ECO:0000313" key="2">
    <source>
        <dbReference type="Proteomes" id="UP000324797"/>
    </source>
</evidence>
<evidence type="ECO:0000313" key="1">
    <source>
        <dbReference type="EMBL" id="TYO60784.1"/>
    </source>
</evidence>
<name>A0A5S4YAS1_9BRAD</name>
<accession>A0A5S4YAS1</accession>
<gene>
    <name evidence="1" type="ORF">FXV83_41945</name>
</gene>
<dbReference type="EMBL" id="VSTH01000287">
    <property type="protein sequence ID" value="TYO60784.1"/>
    <property type="molecule type" value="Genomic_DNA"/>
</dbReference>
<dbReference type="Proteomes" id="UP000324797">
    <property type="component" value="Unassembled WGS sequence"/>
</dbReference>
<proteinExistence type="predicted"/>
<dbReference type="RefSeq" id="WP_148745842.1">
    <property type="nucleotide sequence ID" value="NZ_VSTH01000287.1"/>
</dbReference>
<keyword evidence="2" id="KW-1185">Reference proteome</keyword>
<organism evidence="1 2">
    <name type="scientific">Bradyrhizobium hipponense</name>
    <dbReference type="NCBI Taxonomy" id="2605638"/>
    <lineage>
        <taxon>Bacteria</taxon>
        <taxon>Pseudomonadati</taxon>
        <taxon>Pseudomonadota</taxon>
        <taxon>Alphaproteobacteria</taxon>
        <taxon>Hyphomicrobiales</taxon>
        <taxon>Nitrobacteraceae</taxon>
        <taxon>Bradyrhizobium</taxon>
    </lineage>
</organism>